<organism evidence="2 3">
    <name type="scientific">Eragrostis curvula</name>
    <name type="common">weeping love grass</name>
    <dbReference type="NCBI Taxonomy" id="38414"/>
    <lineage>
        <taxon>Eukaryota</taxon>
        <taxon>Viridiplantae</taxon>
        <taxon>Streptophyta</taxon>
        <taxon>Embryophyta</taxon>
        <taxon>Tracheophyta</taxon>
        <taxon>Spermatophyta</taxon>
        <taxon>Magnoliopsida</taxon>
        <taxon>Liliopsida</taxon>
        <taxon>Poales</taxon>
        <taxon>Poaceae</taxon>
        <taxon>PACMAD clade</taxon>
        <taxon>Chloridoideae</taxon>
        <taxon>Eragrostideae</taxon>
        <taxon>Eragrostidinae</taxon>
        <taxon>Eragrostis</taxon>
    </lineage>
</organism>
<dbReference type="Gene3D" id="3.40.50.2000">
    <property type="entry name" value="Glycogen Phosphorylase B"/>
    <property type="match status" value="1"/>
</dbReference>
<evidence type="ECO:0000313" key="2">
    <source>
        <dbReference type="EMBL" id="TVU13721.1"/>
    </source>
</evidence>
<dbReference type="GO" id="GO:0080043">
    <property type="term" value="F:quercetin 3-O-glucosyltransferase activity"/>
    <property type="evidence" value="ECO:0007669"/>
    <property type="project" value="TreeGrafter"/>
</dbReference>
<dbReference type="GO" id="GO:0080044">
    <property type="term" value="F:quercetin 7-O-glucosyltransferase activity"/>
    <property type="evidence" value="ECO:0007669"/>
    <property type="project" value="TreeGrafter"/>
</dbReference>
<proteinExistence type="inferred from homology"/>
<sequence length="169" mass="17745">MMQETEWKPDPSACALLTSHGFDSGGTVGEALPYPSQGHATPMPKLAKLLHPQGFHITFVNTEHNHRRLLHSGDTAVLEGVAGFRFASMPDGLPQLDAEATQIVSALCFFNMTSSLSSPATTTTGAPPVTCLIVDAMMPFAYDAATAIGVPCAALWTATTTTPTSPTEA</sequence>
<dbReference type="Gramene" id="TVU13721">
    <property type="protein sequence ID" value="TVU13721"/>
    <property type="gene ID" value="EJB05_37144"/>
</dbReference>
<feature type="non-terminal residue" evidence="2">
    <location>
        <position position="1"/>
    </location>
</feature>
<dbReference type="OrthoDB" id="5835829at2759"/>
<dbReference type="PANTHER" id="PTHR11926:SF774">
    <property type="entry name" value="UDP-GLYCOSYLTRANSFERASE 85A1-RELATED"/>
    <property type="match status" value="1"/>
</dbReference>
<dbReference type="SUPFAM" id="SSF53756">
    <property type="entry name" value="UDP-Glycosyltransferase/glycogen phosphorylase"/>
    <property type="match status" value="1"/>
</dbReference>
<name>A0A5J9TSP0_9POAL</name>
<reference evidence="2 3" key="1">
    <citation type="journal article" date="2019" name="Sci. Rep.">
        <title>A high-quality genome of Eragrostis curvula grass provides insights into Poaceae evolution and supports new strategies to enhance forage quality.</title>
        <authorList>
            <person name="Carballo J."/>
            <person name="Santos B.A.C.M."/>
            <person name="Zappacosta D."/>
            <person name="Garbus I."/>
            <person name="Selva J.P."/>
            <person name="Gallo C.A."/>
            <person name="Diaz A."/>
            <person name="Albertini E."/>
            <person name="Caccamo M."/>
            <person name="Echenique V."/>
        </authorList>
    </citation>
    <scope>NUCLEOTIDE SEQUENCE [LARGE SCALE GENOMIC DNA]</scope>
    <source>
        <strain evidence="3">cv. Victoria</strain>
        <tissue evidence="2">Leaf</tissue>
    </source>
</reference>
<evidence type="ECO:0000313" key="3">
    <source>
        <dbReference type="Proteomes" id="UP000324897"/>
    </source>
</evidence>
<dbReference type="PANTHER" id="PTHR11926">
    <property type="entry name" value="GLUCOSYL/GLUCURONOSYL TRANSFERASES"/>
    <property type="match status" value="1"/>
</dbReference>
<accession>A0A5J9TSP0</accession>
<comment type="caution">
    <text evidence="2">The sequence shown here is derived from an EMBL/GenBank/DDBJ whole genome shotgun (WGS) entry which is preliminary data.</text>
</comment>
<comment type="similarity">
    <text evidence="1">Belongs to the UDP-glycosyltransferase family.</text>
</comment>
<keyword evidence="3" id="KW-1185">Reference proteome</keyword>
<protein>
    <submittedName>
        <fullName evidence="2">Uncharacterized protein</fullName>
    </submittedName>
</protein>
<dbReference type="Proteomes" id="UP000324897">
    <property type="component" value="Unassembled WGS sequence"/>
</dbReference>
<dbReference type="EMBL" id="RWGY01000031">
    <property type="protein sequence ID" value="TVU13721.1"/>
    <property type="molecule type" value="Genomic_DNA"/>
</dbReference>
<gene>
    <name evidence="2" type="ORF">EJB05_37144</name>
</gene>
<dbReference type="AlphaFoldDB" id="A0A5J9TSP0"/>
<evidence type="ECO:0000256" key="1">
    <source>
        <dbReference type="ARBA" id="ARBA00009995"/>
    </source>
</evidence>